<proteinExistence type="predicted"/>
<keyword evidence="2" id="KW-1185">Reference proteome</keyword>
<gene>
    <name evidence="1" type="ORF">P2L57_39300</name>
</gene>
<reference evidence="1 2" key="1">
    <citation type="submission" date="2023-03" db="EMBL/GenBank/DDBJ databases">
        <title>Draft genome sequence of type strain Streptomyces ferralitis JCM 14344.</title>
        <authorList>
            <person name="Klaysubun C."/>
            <person name="Duangmal K."/>
        </authorList>
    </citation>
    <scope>NUCLEOTIDE SEQUENCE [LARGE SCALE GENOMIC DNA]</scope>
    <source>
        <strain evidence="1 2">JCM 14344</strain>
    </source>
</reference>
<feature type="non-terminal residue" evidence="1">
    <location>
        <position position="130"/>
    </location>
</feature>
<dbReference type="Proteomes" id="UP001220022">
    <property type="component" value="Unassembled WGS sequence"/>
</dbReference>
<sequence>MIAELWSSVALCRPETRHAEVDRRDASQPLALFAFLTEEGEGEVDALDLTEPSLLLGTGPASQEIGLDLVEARQHVGVDVEHGTSQTSFSELIDDGRELGVRAHSNRELVAAPGRWVGMVMTASLLFMAV</sequence>
<dbReference type="EMBL" id="JARHTQ010000066">
    <property type="protein sequence ID" value="MDF2261548.1"/>
    <property type="molecule type" value="Genomic_DNA"/>
</dbReference>
<evidence type="ECO:0000313" key="2">
    <source>
        <dbReference type="Proteomes" id="UP001220022"/>
    </source>
</evidence>
<evidence type="ECO:0000313" key="1">
    <source>
        <dbReference type="EMBL" id="MDF2261548.1"/>
    </source>
</evidence>
<name>A0ABT5ZCJ0_9ACTN</name>
<organism evidence="1 2">
    <name type="scientific">Streptantibioticus ferralitis</name>
    <dbReference type="NCBI Taxonomy" id="236510"/>
    <lineage>
        <taxon>Bacteria</taxon>
        <taxon>Bacillati</taxon>
        <taxon>Actinomycetota</taxon>
        <taxon>Actinomycetes</taxon>
        <taxon>Kitasatosporales</taxon>
        <taxon>Streptomycetaceae</taxon>
        <taxon>Streptantibioticus</taxon>
    </lineage>
</organism>
<dbReference type="RefSeq" id="WP_275823298.1">
    <property type="nucleotide sequence ID" value="NZ_BAAANM010000060.1"/>
</dbReference>
<protein>
    <submittedName>
        <fullName evidence="1">Uncharacterized protein</fullName>
    </submittedName>
</protein>
<accession>A0ABT5ZCJ0</accession>
<comment type="caution">
    <text evidence="1">The sequence shown here is derived from an EMBL/GenBank/DDBJ whole genome shotgun (WGS) entry which is preliminary data.</text>
</comment>